<dbReference type="AlphaFoldDB" id="L0DWQ1"/>
<evidence type="ECO:0000259" key="4">
    <source>
        <dbReference type="PROSITE" id="PS50042"/>
    </source>
</evidence>
<dbReference type="InterPro" id="IPR018490">
    <property type="entry name" value="cNMP-bd_dom_sf"/>
</dbReference>
<dbReference type="GO" id="GO:0016301">
    <property type="term" value="F:kinase activity"/>
    <property type="evidence" value="ECO:0007669"/>
    <property type="project" value="UniProtKB-KW"/>
</dbReference>
<proteinExistence type="predicted"/>
<dbReference type="SMART" id="SM00100">
    <property type="entry name" value="cNMP"/>
    <property type="match status" value="1"/>
</dbReference>
<dbReference type="Gene3D" id="2.60.120.10">
    <property type="entry name" value="Jelly Rolls"/>
    <property type="match status" value="1"/>
</dbReference>
<dbReference type="SUPFAM" id="SSF46785">
    <property type="entry name" value="Winged helix' DNA-binding domain"/>
    <property type="match status" value="1"/>
</dbReference>
<dbReference type="PATRIC" id="fig|1255043.3.peg.1132"/>
<dbReference type="HOGENOM" id="CLU_075053_4_0_6"/>
<dbReference type="Pfam" id="PF13545">
    <property type="entry name" value="HTH_Crp_2"/>
    <property type="match status" value="1"/>
</dbReference>
<evidence type="ECO:0000256" key="3">
    <source>
        <dbReference type="ARBA" id="ARBA00023163"/>
    </source>
</evidence>
<dbReference type="Pfam" id="PF00027">
    <property type="entry name" value="cNMP_binding"/>
    <property type="match status" value="1"/>
</dbReference>
<accession>L0DWQ1</accession>
<dbReference type="InterPro" id="IPR036390">
    <property type="entry name" value="WH_DNA-bd_sf"/>
</dbReference>
<dbReference type="CDD" id="cd00038">
    <property type="entry name" value="CAP_ED"/>
    <property type="match status" value="1"/>
</dbReference>
<dbReference type="eggNOG" id="COG0664">
    <property type="taxonomic scope" value="Bacteria"/>
</dbReference>
<dbReference type="PROSITE" id="PS51063">
    <property type="entry name" value="HTH_CRP_2"/>
    <property type="match status" value="1"/>
</dbReference>
<gene>
    <name evidence="6" type="primary">fnrA [H]</name>
    <name evidence="6" type="ordered locus">TVNIR_1122</name>
</gene>
<dbReference type="InterPro" id="IPR050397">
    <property type="entry name" value="Env_Response_Regulators"/>
</dbReference>
<keyword evidence="3" id="KW-0804">Transcription</keyword>
<sequence length="239" mass="26598">MFEDKPQIFEGLSEESLERIIANSTLHGIDAGVILVHQGDAPASIYVTVRGALRTYRSNSNGNEATIRMLKPGDSCMEAVMFMGGPSPINVEAVENSVVLMIPERVVKAQVLDDAQFATNLLRIVARHYKNTMHQVDGMNMKTPLQRVGYYFLLRHIEAGHDTLDVDLPFQKKLIANYLGMTPETFSRVLKQMREYGIDVGSSRIRLRDAFTLCHFCDTDSAALCPHGSDAVCSRCPPH</sequence>
<keyword evidence="2" id="KW-0238">DNA-binding</keyword>
<keyword evidence="7" id="KW-1185">Reference proteome</keyword>
<dbReference type="Gene3D" id="1.10.10.10">
    <property type="entry name" value="Winged helix-like DNA-binding domain superfamily/Winged helix DNA-binding domain"/>
    <property type="match status" value="1"/>
</dbReference>
<dbReference type="Proteomes" id="UP000010809">
    <property type="component" value="Chromosome"/>
</dbReference>
<dbReference type="EMBL" id="CP003989">
    <property type="protein sequence ID" value="AGA32801.1"/>
    <property type="molecule type" value="Genomic_DNA"/>
</dbReference>
<keyword evidence="1" id="KW-0805">Transcription regulation</keyword>
<name>L0DWQ1_THIND</name>
<dbReference type="InterPro" id="IPR036388">
    <property type="entry name" value="WH-like_DNA-bd_sf"/>
</dbReference>
<dbReference type="PROSITE" id="PS50042">
    <property type="entry name" value="CNMP_BINDING_3"/>
    <property type="match status" value="1"/>
</dbReference>
<reference evidence="6" key="1">
    <citation type="submission" date="2015-12" db="EMBL/GenBank/DDBJ databases">
        <authorList>
            <person name="Tikhonova T.V."/>
            <person name="Pavlov A.R."/>
            <person name="Beletsky A.V."/>
            <person name="Mardanov A.V."/>
            <person name="Sorokin D.Y."/>
            <person name="Ravin N.V."/>
            <person name="Popov V.O."/>
        </authorList>
    </citation>
    <scope>NUCLEOTIDE SEQUENCE</scope>
    <source>
        <strain evidence="6">DSM 14787</strain>
    </source>
</reference>
<dbReference type="SMART" id="SM00419">
    <property type="entry name" value="HTH_CRP"/>
    <property type="match status" value="1"/>
</dbReference>
<evidence type="ECO:0000259" key="5">
    <source>
        <dbReference type="PROSITE" id="PS51063"/>
    </source>
</evidence>
<dbReference type="PRINTS" id="PR00034">
    <property type="entry name" value="HTHCRP"/>
</dbReference>
<feature type="domain" description="HTH crp-type" evidence="5">
    <location>
        <begin position="142"/>
        <end position="211"/>
    </location>
</feature>
<dbReference type="STRING" id="1255043.TVNIR_1122"/>
<feature type="domain" description="Cyclic nucleotide-binding" evidence="4">
    <location>
        <begin position="8"/>
        <end position="102"/>
    </location>
</feature>
<organism evidence="6 7">
    <name type="scientific">Thioalkalivibrio nitratireducens (strain DSM 14787 / UNIQEM 213 / ALEN2)</name>
    <dbReference type="NCBI Taxonomy" id="1255043"/>
    <lineage>
        <taxon>Bacteria</taxon>
        <taxon>Pseudomonadati</taxon>
        <taxon>Pseudomonadota</taxon>
        <taxon>Gammaproteobacteria</taxon>
        <taxon>Chromatiales</taxon>
        <taxon>Ectothiorhodospiraceae</taxon>
        <taxon>Thioalkalivibrio</taxon>
    </lineage>
</organism>
<dbReference type="InterPro" id="IPR012318">
    <property type="entry name" value="HTH_CRP"/>
</dbReference>
<dbReference type="SUPFAM" id="SSF51206">
    <property type="entry name" value="cAMP-binding domain-like"/>
    <property type="match status" value="1"/>
</dbReference>
<evidence type="ECO:0000256" key="1">
    <source>
        <dbReference type="ARBA" id="ARBA00023015"/>
    </source>
</evidence>
<dbReference type="PANTHER" id="PTHR24567:SF26">
    <property type="entry name" value="REGULATORY PROTEIN YEIL"/>
    <property type="match status" value="1"/>
</dbReference>
<dbReference type="PANTHER" id="PTHR24567">
    <property type="entry name" value="CRP FAMILY TRANSCRIPTIONAL REGULATORY PROTEIN"/>
    <property type="match status" value="1"/>
</dbReference>
<dbReference type="InterPro" id="IPR014710">
    <property type="entry name" value="RmlC-like_jellyroll"/>
</dbReference>
<dbReference type="GO" id="GO:0003700">
    <property type="term" value="F:DNA-binding transcription factor activity"/>
    <property type="evidence" value="ECO:0007669"/>
    <property type="project" value="TreeGrafter"/>
</dbReference>
<protein>
    <submittedName>
        <fullName evidence="6">cAMP-binding proteins-catabolite gene activator and regulatory subunit of cAMP-dependent protein kinase</fullName>
    </submittedName>
</protein>
<evidence type="ECO:0000256" key="2">
    <source>
        <dbReference type="ARBA" id="ARBA00023125"/>
    </source>
</evidence>
<dbReference type="KEGG" id="tni:TVNIR_1122"/>
<dbReference type="GO" id="GO:0005829">
    <property type="term" value="C:cytosol"/>
    <property type="evidence" value="ECO:0007669"/>
    <property type="project" value="TreeGrafter"/>
</dbReference>
<evidence type="ECO:0000313" key="6">
    <source>
        <dbReference type="EMBL" id="AGA32801.1"/>
    </source>
</evidence>
<dbReference type="InterPro" id="IPR000595">
    <property type="entry name" value="cNMP-bd_dom"/>
</dbReference>
<dbReference type="GO" id="GO:0003677">
    <property type="term" value="F:DNA binding"/>
    <property type="evidence" value="ECO:0007669"/>
    <property type="project" value="UniProtKB-KW"/>
</dbReference>
<evidence type="ECO:0000313" key="7">
    <source>
        <dbReference type="Proteomes" id="UP000010809"/>
    </source>
</evidence>